<keyword evidence="2" id="KW-1185">Reference proteome</keyword>
<evidence type="ECO:0000313" key="1">
    <source>
        <dbReference type="EMBL" id="KAK8557718.1"/>
    </source>
</evidence>
<gene>
    <name evidence="1" type="ORF">V6N12_009944</name>
</gene>
<accession>A0ABR2EC82</accession>
<dbReference type="Proteomes" id="UP001472677">
    <property type="component" value="Unassembled WGS sequence"/>
</dbReference>
<comment type="caution">
    <text evidence="1">The sequence shown here is derived from an EMBL/GenBank/DDBJ whole genome shotgun (WGS) entry which is preliminary data.</text>
</comment>
<organism evidence="1 2">
    <name type="scientific">Hibiscus sabdariffa</name>
    <name type="common">roselle</name>
    <dbReference type="NCBI Taxonomy" id="183260"/>
    <lineage>
        <taxon>Eukaryota</taxon>
        <taxon>Viridiplantae</taxon>
        <taxon>Streptophyta</taxon>
        <taxon>Embryophyta</taxon>
        <taxon>Tracheophyta</taxon>
        <taxon>Spermatophyta</taxon>
        <taxon>Magnoliopsida</taxon>
        <taxon>eudicotyledons</taxon>
        <taxon>Gunneridae</taxon>
        <taxon>Pentapetalae</taxon>
        <taxon>rosids</taxon>
        <taxon>malvids</taxon>
        <taxon>Malvales</taxon>
        <taxon>Malvaceae</taxon>
        <taxon>Malvoideae</taxon>
        <taxon>Hibiscus</taxon>
    </lineage>
</organism>
<sequence length="97" mass="11096">MIDSPDSSDDSLNLKKLRWHDELSLDPSGAARWIVIPTHLPQSPKNINSVVPVMTRPKKIYSRLMMMTSNYWRKIFKLAPLMAFLRSTSLIVCNPSP</sequence>
<name>A0ABR2EC82_9ROSI</name>
<proteinExistence type="predicted"/>
<dbReference type="EMBL" id="JBBPBM010000016">
    <property type="protein sequence ID" value="KAK8557718.1"/>
    <property type="molecule type" value="Genomic_DNA"/>
</dbReference>
<reference evidence="1 2" key="1">
    <citation type="journal article" date="2024" name="G3 (Bethesda)">
        <title>Genome assembly of Hibiscus sabdariffa L. provides insights into metabolisms of medicinal natural products.</title>
        <authorList>
            <person name="Kim T."/>
        </authorList>
    </citation>
    <scope>NUCLEOTIDE SEQUENCE [LARGE SCALE GENOMIC DNA]</scope>
    <source>
        <strain evidence="1">TK-2024</strain>
        <tissue evidence="1">Old leaves</tissue>
    </source>
</reference>
<protein>
    <submittedName>
        <fullName evidence="1">Uncharacterized protein</fullName>
    </submittedName>
</protein>
<evidence type="ECO:0000313" key="2">
    <source>
        <dbReference type="Proteomes" id="UP001472677"/>
    </source>
</evidence>